<protein>
    <submittedName>
        <fullName evidence="1">Uncharacterized protein</fullName>
    </submittedName>
</protein>
<dbReference type="SUPFAM" id="SSF55729">
    <property type="entry name" value="Acyl-CoA N-acyltransferases (Nat)"/>
    <property type="match status" value="1"/>
</dbReference>
<sequence>MEDASSNESGGTSIREVCDVEGCKGMSGVAVWKCQRENCPQVVHHGCAVDILHCVIGTYFCSATCMSLGTEAASTLPSKIVPGVEFTTFEELQAAIREDGARFGVKINQKQTHLMDDRAFVIFGHKAIQRGVFYCSQLHCPYTLRFSYDFGKMRYSIRNSSFHGLHNHGVKHTVHARGKDIPFDNEFTTIDPLPDGIERFQCRHCRVIVLKKPSRLSHLKDCLPYRAHLGLEHGVDDAYNSDEGGWASRPGSAEFRFLPSDGQASSRLECKHCGAHLNTKSNRLLTHLRDCAVYQSGHSLTTNDNAQSTSLDDVLPSAASVRSVTTSIRLDCRPLHPDQQTPFHLDASMRPSDQSTDQRCDHWGLFDLSRPAKRLRSGHPAAAASSQLIGRFSLEPMHMNVGGVCVPVGLLRSLTSDWLHPGATTSCLVHFVRVCQKQNHALAVIPAEIVRDANTAAAARAMGFTAMPSWFKHTFAKTALLSQDAPYPRHLLSVLDASEDSQDVLECLGRIGNTRHGRLFQSSDVVVPQLWASSSHRLVGCRDLRGTLRGFFISKLNSELRQLVIEDLVYEDVRILAGLLGFLSTQDHADTIELSTPDPHFLRLLRHPPTATDIVHSSVFARIVHVNPFVATHMRARNFNFASGIVLQLVVPDAALPSTSSLHPHNHPPSNTTTTLLVCFDGGHARVETSTTLREALEVRLQLNLEALTALMLGCVPLIKLLQWGQAQLTPSDPRTSRLLTRAFEVDDVPASRAPF</sequence>
<dbReference type="InterPro" id="IPR016181">
    <property type="entry name" value="Acyl_CoA_acyltransferase"/>
</dbReference>
<accession>A0A024UV96</accession>
<dbReference type="VEuPathDB" id="FungiDB:H310_00322"/>
<dbReference type="RefSeq" id="XP_008861286.1">
    <property type="nucleotide sequence ID" value="XM_008863064.1"/>
</dbReference>
<dbReference type="OrthoDB" id="77550at2759"/>
<reference evidence="1" key="1">
    <citation type="submission" date="2013-12" db="EMBL/GenBank/DDBJ databases">
        <title>The Genome Sequence of Aphanomyces invadans NJM9701.</title>
        <authorList>
            <consortium name="The Broad Institute Genomics Platform"/>
            <person name="Russ C."/>
            <person name="Tyler B."/>
            <person name="van West P."/>
            <person name="Dieguez-Uribeondo J."/>
            <person name="Young S.K."/>
            <person name="Zeng Q."/>
            <person name="Gargeya S."/>
            <person name="Fitzgerald M."/>
            <person name="Abouelleil A."/>
            <person name="Alvarado L."/>
            <person name="Chapman S.B."/>
            <person name="Gainer-Dewar J."/>
            <person name="Goldberg J."/>
            <person name="Griggs A."/>
            <person name="Gujja S."/>
            <person name="Hansen M."/>
            <person name="Howarth C."/>
            <person name="Imamovic A."/>
            <person name="Ireland A."/>
            <person name="Larimer J."/>
            <person name="McCowan C."/>
            <person name="Murphy C."/>
            <person name="Pearson M."/>
            <person name="Poon T.W."/>
            <person name="Priest M."/>
            <person name="Roberts A."/>
            <person name="Saif S."/>
            <person name="Shea T."/>
            <person name="Sykes S."/>
            <person name="Wortman J."/>
            <person name="Nusbaum C."/>
            <person name="Birren B."/>
        </authorList>
    </citation>
    <scope>NUCLEOTIDE SEQUENCE [LARGE SCALE GENOMIC DNA]</scope>
    <source>
        <strain evidence="1">NJM9701</strain>
    </source>
</reference>
<dbReference type="EMBL" id="KI913952">
    <property type="protein sequence ID" value="ETW09875.1"/>
    <property type="molecule type" value="Genomic_DNA"/>
</dbReference>
<dbReference type="Gene3D" id="3.40.630.30">
    <property type="match status" value="1"/>
</dbReference>
<organism evidence="1">
    <name type="scientific">Aphanomyces invadans</name>
    <dbReference type="NCBI Taxonomy" id="157072"/>
    <lineage>
        <taxon>Eukaryota</taxon>
        <taxon>Sar</taxon>
        <taxon>Stramenopiles</taxon>
        <taxon>Oomycota</taxon>
        <taxon>Saprolegniomycetes</taxon>
        <taxon>Saprolegniales</taxon>
        <taxon>Verrucalvaceae</taxon>
        <taxon>Aphanomyces</taxon>
    </lineage>
</organism>
<evidence type="ECO:0000313" key="1">
    <source>
        <dbReference type="EMBL" id="ETW09875.1"/>
    </source>
</evidence>
<name>A0A024UV96_9STRA</name>
<dbReference type="AlphaFoldDB" id="A0A024UV96"/>
<gene>
    <name evidence="1" type="ORF">H310_00322</name>
</gene>
<dbReference type="GeneID" id="20077372"/>
<proteinExistence type="predicted"/>